<evidence type="ECO:0000256" key="2">
    <source>
        <dbReference type="ARBA" id="ARBA00022617"/>
    </source>
</evidence>
<feature type="domain" description="Nitrite/sulphite reductase 4Fe-4S" evidence="7">
    <location>
        <begin position="408"/>
        <end position="547"/>
    </location>
</feature>
<dbReference type="InterPro" id="IPR036136">
    <property type="entry name" value="Nit/Sulf_reduc_fer-like_dom_sf"/>
</dbReference>
<dbReference type="Proteomes" id="UP000782519">
    <property type="component" value="Unassembled WGS sequence"/>
</dbReference>
<keyword evidence="1" id="KW-0004">4Fe-4S</keyword>
<dbReference type="Pfam" id="PF01077">
    <property type="entry name" value="NIR_SIR"/>
    <property type="match status" value="2"/>
</dbReference>
<keyword evidence="4" id="KW-0560">Oxidoreductase</keyword>
<sequence length="551" mass="61443">MYAYDEIDRTLVNERVAEFRDQVQRRLSGELTEDEFKVLRLMNGVYLQLHAYMFRVAIPYGTLSSAQLRKLAHVARKYDRGYGHFTTRQNIQFNWIALKDLPDALADLAEVGIHAMQTSGNCTRNVTADQWGGVAPDEVEDPRVWAEILRQHTALHPEFSFLPRKFKFAITAADHDRAAIKVHDIGLRLIKNDAGETGFEVLVGGGLGRSPFIAKTIKPFVPGRDILSYVEAILRVYNQYGRRDNIYKARIKILVHELGIEKFAAEVEQAWREIADGPLTLDDEMIEDIRSRFVYPAYEKLSAEPAELRAAAADPRFEAWRKNSVAPHRQPGYAIVTLSLKPVGGPPGDATAEQMDAIADLADKYSFGEIRVGHEQNLALPHVAKRDLPALWAALDAIGVATPNVNLVSDIIACPGLDYCSLANARSIPIAQELTRRFANHETANLIGRLHVNISGCINACGHHHVGHIGILGVEKNDQEVYQITIGGRADEHAKLGELIGPAVPYAEVADVIEDIVEAYLALREKPEELFVDTVKRLGVEPFKERVYATR</sequence>
<name>A0A933W0G2_RHOPL</name>
<feature type="domain" description="Nitrite/Sulfite reductase ferredoxin-like" evidence="8">
    <location>
        <begin position="346"/>
        <end position="397"/>
    </location>
</feature>
<dbReference type="GO" id="GO:0051539">
    <property type="term" value="F:4 iron, 4 sulfur cluster binding"/>
    <property type="evidence" value="ECO:0007669"/>
    <property type="project" value="UniProtKB-KW"/>
</dbReference>
<dbReference type="InterPro" id="IPR045854">
    <property type="entry name" value="NO2/SO3_Rdtase_4Fe4S_sf"/>
</dbReference>
<dbReference type="GO" id="GO:0046872">
    <property type="term" value="F:metal ion binding"/>
    <property type="evidence" value="ECO:0007669"/>
    <property type="project" value="UniProtKB-KW"/>
</dbReference>
<dbReference type="InterPro" id="IPR005117">
    <property type="entry name" value="NiRdtase/SiRdtase_haem-b_fer"/>
</dbReference>
<feature type="domain" description="Nitrite/Sulfite reductase ferredoxin-like" evidence="8">
    <location>
        <begin position="52"/>
        <end position="111"/>
    </location>
</feature>
<dbReference type="EMBL" id="JACRJB010000023">
    <property type="protein sequence ID" value="MBI5129426.1"/>
    <property type="molecule type" value="Genomic_DNA"/>
</dbReference>
<feature type="domain" description="Nitrite/sulphite reductase 4Fe-4S" evidence="7">
    <location>
        <begin position="119"/>
        <end position="272"/>
    </location>
</feature>
<dbReference type="Gene3D" id="3.30.413.10">
    <property type="entry name" value="Sulfite Reductase Hemoprotein, domain 1"/>
    <property type="match status" value="2"/>
</dbReference>
<gene>
    <name evidence="9" type="ORF">HZA66_08285</name>
</gene>
<reference evidence="9" key="1">
    <citation type="submission" date="2020-07" db="EMBL/GenBank/DDBJ databases">
        <title>Huge and variable diversity of episymbiotic CPR bacteria and DPANN archaea in groundwater ecosystems.</title>
        <authorList>
            <person name="He C.Y."/>
            <person name="Keren R."/>
            <person name="Whittaker M."/>
            <person name="Farag I.F."/>
            <person name="Doudna J."/>
            <person name="Cate J.H.D."/>
            <person name="Banfield J.F."/>
        </authorList>
    </citation>
    <scope>NUCLEOTIDE SEQUENCE</scope>
    <source>
        <strain evidence="9">NC_groundwater_1818_Pr3_B-0.1um_66_35</strain>
    </source>
</reference>
<comment type="caution">
    <text evidence="9">The sequence shown here is derived from an EMBL/GenBank/DDBJ whole genome shotgun (WGS) entry which is preliminary data.</text>
</comment>
<keyword evidence="5" id="KW-0408">Iron</keyword>
<proteinExistence type="predicted"/>
<protein>
    <submittedName>
        <fullName evidence="9">Nitrite/sulfite reductase</fullName>
    </submittedName>
</protein>
<evidence type="ECO:0000256" key="1">
    <source>
        <dbReference type="ARBA" id="ARBA00022485"/>
    </source>
</evidence>
<evidence type="ECO:0000256" key="5">
    <source>
        <dbReference type="ARBA" id="ARBA00023004"/>
    </source>
</evidence>
<evidence type="ECO:0000259" key="7">
    <source>
        <dbReference type="Pfam" id="PF01077"/>
    </source>
</evidence>
<evidence type="ECO:0000313" key="10">
    <source>
        <dbReference type="Proteomes" id="UP000782519"/>
    </source>
</evidence>
<evidence type="ECO:0000259" key="8">
    <source>
        <dbReference type="Pfam" id="PF03460"/>
    </source>
</evidence>
<dbReference type="Gene3D" id="3.90.480.10">
    <property type="entry name" value="Sulfite Reductase Hemoprotein,Domain 2"/>
    <property type="match status" value="1"/>
</dbReference>
<dbReference type="GO" id="GO:0016491">
    <property type="term" value="F:oxidoreductase activity"/>
    <property type="evidence" value="ECO:0007669"/>
    <property type="project" value="UniProtKB-KW"/>
</dbReference>
<keyword evidence="2" id="KW-0349">Heme</keyword>
<dbReference type="SUPFAM" id="SSF55124">
    <property type="entry name" value="Nitrite/Sulfite reductase N-terminal domain-like"/>
    <property type="match status" value="2"/>
</dbReference>
<dbReference type="InterPro" id="IPR051329">
    <property type="entry name" value="NIR_SIR_4Fe-4S"/>
</dbReference>
<dbReference type="AlphaFoldDB" id="A0A933W0G2"/>
<evidence type="ECO:0000313" key="9">
    <source>
        <dbReference type="EMBL" id="MBI5129426.1"/>
    </source>
</evidence>
<dbReference type="SUPFAM" id="SSF56014">
    <property type="entry name" value="Nitrite and sulphite reductase 4Fe-4S domain-like"/>
    <property type="match status" value="2"/>
</dbReference>
<evidence type="ECO:0000256" key="3">
    <source>
        <dbReference type="ARBA" id="ARBA00022723"/>
    </source>
</evidence>
<accession>A0A933W0G2</accession>
<dbReference type="PANTHER" id="PTHR32439">
    <property type="entry name" value="FERREDOXIN--NITRITE REDUCTASE, CHLOROPLASTIC"/>
    <property type="match status" value="1"/>
</dbReference>
<dbReference type="GO" id="GO:0020037">
    <property type="term" value="F:heme binding"/>
    <property type="evidence" value="ECO:0007669"/>
    <property type="project" value="InterPro"/>
</dbReference>
<organism evidence="9 10">
    <name type="scientific">Rhodopseudomonas palustris</name>
    <dbReference type="NCBI Taxonomy" id="1076"/>
    <lineage>
        <taxon>Bacteria</taxon>
        <taxon>Pseudomonadati</taxon>
        <taxon>Pseudomonadota</taxon>
        <taxon>Alphaproteobacteria</taxon>
        <taxon>Hyphomicrobiales</taxon>
        <taxon>Nitrobacteraceae</taxon>
        <taxon>Rhodopseudomonas</taxon>
    </lineage>
</organism>
<dbReference type="Pfam" id="PF03460">
    <property type="entry name" value="NIR_SIR_ferr"/>
    <property type="match status" value="2"/>
</dbReference>
<dbReference type="PANTHER" id="PTHR32439:SF9">
    <property type="entry name" value="BLR3264 PROTEIN"/>
    <property type="match status" value="1"/>
</dbReference>
<dbReference type="InterPro" id="IPR006067">
    <property type="entry name" value="NO2/SO3_Rdtase_4Fe4S_dom"/>
</dbReference>
<keyword evidence="3" id="KW-0479">Metal-binding</keyword>
<evidence type="ECO:0000256" key="4">
    <source>
        <dbReference type="ARBA" id="ARBA00023002"/>
    </source>
</evidence>
<keyword evidence="6" id="KW-0411">Iron-sulfur</keyword>
<evidence type="ECO:0000256" key="6">
    <source>
        <dbReference type="ARBA" id="ARBA00023014"/>
    </source>
</evidence>